<feature type="transmembrane region" description="Helical" evidence="13">
    <location>
        <begin position="45"/>
        <end position="63"/>
    </location>
</feature>
<feature type="transmembrane region" description="Helical" evidence="13">
    <location>
        <begin position="6"/>
        <end position="33"/>
    </location>
</feature>
<evidence type="ECO:0000256" key="5">
    <source>
        <dbReference type="ARBA" id="ARBA00022507"/>
    </source>
</evidence>
<comment type="similarity">
    <text evidence="3 13">Belongs to the G-protein coupled receptor 1 family.</text>
</comment>
<dbReference type="GeneID" id="109677867"/>
<keyword evidence="10 13" id="KW-0675">Receptor</keyword>
<dbReference type="GO" id="GO:0016503">
    <property type="term" value="F:pheromone receptor activity"/>
    <property type="evidence" value="ECO:0007669"/>
    <property type="project" value="InterPro"/>
</dbReference>
<reference evidence="17" key="2">
    <citation type="submission" date="2025-04" db="UniProtKB">
        <authorList>
            <consortium name="RefSeq"/>
        </authorList>
    </citation>
    <scope>IDENTIFICATION</scope>
    <source>
        <tissue evidence="17">Leukocyte</tissue>
    </source>
</reference>
<reference evidence="15" key="1">
    <citation type="submission" date="2023-09" db="UniProtKB">
        <authorList>
            <consortium name="Ensembl"/>
        </authorList>
    </citation>
    <scope>IDENTIFICATION</scope>
</reference>
<dbReference type="Proteomes" id="UP001732720">
    <property type="component" value="Chromosome 2"/>
</dbReference>
<evidence type="ECO:0000256" key="2">
    <source>
        <dbReference type="ARBA" id="ARBA00004651"/>
    </source>
</evidence>
<name>A0A8C0ZQL9_CASCN</name>
<dbReference type="PRINTS" id="PR01534">
    <property type="entry name" value="VOMERONASL1R"/>
</dbReference>
<comment type="function">
    <text evidence="1">Putative pheromone receptor.</text>
</comment>
<evidence type="ECO:0000256" key="7">
    <source>
        <dbReference type="ARBA" id="ARBA00022989"/>
    </source>
</evidence>
<dbReference type="Pfam" id="PF03402">
    <property type="entry name" value="V1R"/>
    <property type="match status" value="1"/>
</dbReference>
<evidence type="ECO:0000313" key="16">
    <source>
        <dbReference type="Proteomes" id="UP001732720"/>
    </source>
</evidence>
<feature type="transmembrane region" description="Helical" evidence="13">
    <location>
        <begin position="235"/>
        <end position="258"/>
    </location>
</feature>
<keyword evidence="6 13" id="KW-0812">Transmembrane</keyword>
<feature type="transmembrane region" description="Helical" evidence="13">
    <location>
        <begin position="270"/>
        <end position="289"/>
    </location>
</feature>
<feature type="transmembrane region" description="Helical" evidence="13">
    <location>
        <begin position="83"/>
        <end position="106"/>
    </location>
</feature>
<proteinExistence type="inferred from homology"/>
<dbReference type="FunFam" id="1.20.1070.10:FF:000033">
    <property type="entry name" value="Vomeronasal type-1 receptor"/>
    <property type="match status" value="1"/>
</dbReference>
<evidence type="ECO:0000256" key="6">
    <source>
        <dbReference type="ARBA" id="ARBA00022692"/>
    </source>
</evidence>
<keyword evidence="4 13" id="KW-1003">Cell membrane</keyword>
<organism evidence="15">
    <name type="scientific">Castor canadensis</name>
    <name type="common">American beaver</name>
    <dbReference type="NCBI Taxonomy" id="51338"/>
    <lineage>
        <taxon>Eukaryota</taxon>
        <taxon>Metazoa</taxon>
        <taxon>Chordata</taxon>
        <taxon>Craniata</taxon>
        <taxon>Vertebrata</taxon>
        <taxon>Euteleostomi</taxon>
        <taxon>Mammalia</taxon>
        <taxon>Eutheria</taxon>
        <taxon>Euarchontoglires</taxon>
        <taxon>Glires</taxon>
        <taxon>Rodentia</taxon>
        <taxon>Castorimorpha</taxon>
        <taxon>Castoridae</taxon>
        <taxon>Castor</taxon>
    </lineage>
</organism>
<keyword evidence="7 13" id="KW-1133">Transmembrane helix</keyword>
<evidence type="ECO:0000256" key="11">
    <source>
        <dbReference type="ARBA" id="ARBA00023180"/>
    </source>
</evidence>
<dbReference type="RefSeq" id="XP_020009220.1">
    <property type="nucleotide sequence ID" value="XM_020153631.1"/>
</dbReference>
<evidence type="ECO:0000256" key="9">
    <source>
        <dbReference type="ARBA" id="ARBA00023136"/>
    </source>
</evidence>
<evidence type="ECO:0000256" key="8">
    <source>
        <dbReference type="ARBA" id="ARBA00023040"/>
    </source>
</evidence>
<evidence type="ECO:0000256" key="13">
    <source>
        <dbReference type="RuleBase" id="RU364061"/>
    </source>
</evidence>
<sequence length="312" mass="35122">MASRDLTMGIIFLSQTEIGILGNSALLYQFLLTDFTGNKMKPTDLIFKHLTLANFMVFLFKGIPQTMAAFDLNYFLDAIACKFVFYFHSVTRGVSFGSTSLLSIFQAITISPSNSRWVYFKIRAPKIISPSLGLCWALHMLANVLIPLNVTDTWSGRNLTWMKDLGYCAVVDSKTLTGIVYLFLLAFTDIVCLALTLWGSSSMVFILFRHKQRVQHIHRSLSLRSSPETRAKQSILILVSSFVLFYATSVILTMYLSATDGATRWLADTSVTMASSFSAFFPFLFISYYTPISRLCSTCWYPVPNCSSIVRE</sequence>
<dbReference type="OrthoDB" id="9606139at2759"/>
<dbReference type="PROSITE" id="PS50262">
    <property type="entry name" value="G_PROTEIN_RECEP_F1_2"/>
    <property type="match status" value="1"/>
</dbReference>
<protein>
    <recommendedName>
        <fullName evidence="13">Vomeronasal type-1 receptor</fullName>
    </recommendedName>
</protein>
<evidence type="ECO:0000313" key="17">
    <source>
        <dbReference type="RefSeq" id="XP_020009220.1"/>
    </source>
</evidence>
<keyword evidence="5 13" id="KW-0589">Pheromone response</keyword>
<evidence type="ECO:0000259" key="14">
    <source>
        <dbReference type="PROSITE" id="PS50262"/>
    </source>
</evidence>
<evidence type="ECO:0000256" key="3">
    <source>
        <dbReference type="ARBA" id="ARBA00010663"/>
    </source>
</evidence>
<keyword evidence="9 13" id="KW-0472">Membrane</keyword>
<dbReference type="AlphaFoldDB" id="A0A8C0ZQL9"/>
<keyword evidence="12 13" id="KW-0807">Transducer</keyword>
<dbReference type="PANTHER" id="PTHR24062">
    <property type="entry name" value="VOMERONASAL TYPE-1 RECEPTOR"/>
    <property type="match status" value="1"/>
</dbReference>
<comment type="subcellular location">
    <subcellularLocation>
        <location evidence="2 13">Cell membrane</location>
        <topology evidence="2 13">Multi-pass membrane protein</topology>
    </subcellularLocation>
</comment>
<dbReference type="GO" id="GO:0005886">
    <property type="term" value="C:plasma membrane"/>
    <property type="evidence" value="ECO:0007669"/>
    <property type="project" value="UniProtKB-SubCell"/>
</dbReference>
<gene>
    <name evidence="15 17" type="primary">LOC109677867</name>
</gene>
<dbReference type="GO" id="GO:0019236">
    <property type="term" value="P:response to pheromone"/>
    <property type="evidence" value="ECO:0007669"/>
    <property type="project" value="UniProtKB-KW"/>
</dbReference>
<feature type="transmembrane region" description="Helical" evidence="13">
    <location>
        <begin position="127"/>
        <end position="146"/>
    </location>
</feature>
<feature type="domain" description="G-protein coupled receptors family 1 profile" evidence="14">
    <location>
        <begin position="22"/>
        <end position="285"/>
    </location>
</feature>
<accession>A0A8C0ZQL9</accession>
<keyword evidence="16" id="KW-1185">Reference proteome</keyword>
<dbReference type="GO" id="GO:0007606">
    <property type="term" value="P:sensory perception of chemical stimulus"/>
    <property type="evidence" value="ECO:0007669"/>
    <property type="project" value="UniProtKB-ARBA"/>
</dbReference>
<dbReference type="InterPro" id="IPR017452">
    <property type="entry name" value="GPCR_Rhodpsn_7TM"/>
</dbReference>
<evidence type="ECO:0000256" key="12">
    <source>
        <dbReference type="ARBA" id="ARBA00023224"/>
    </source>
</evidence>
<dbReference type="KEGG" id="ccan:109677867"/>
<dbReference type="Ensembl" id="ENSCCNT00000014657.1">
    <property type="protein sequence ID" value="ENSCCNP00000011201.1"/>
    <property type="gene ID" value="ENSCCNG00000011595.1"/>
</dbReference>
<evidence type="ECO:0000256" key="10">
    <source>
        <dbReference type="ARBA" id="ARBA00023170"/>
    </source>
</evidence>
<evidence type="ECO:0000313" key="15">
    <source>
        <dbReference type="Ensembl" id="ENSCCNP00000011201.1"/>
    </source>
</evidence>
<dbReference type="SUPFAM" id="SSF81321">
    <property type="entry name" value="Family A G protein-coupled receptor-like"/>
    <property type="match status" value="1"/>
</dbReference>
<dbReference type="Gene3D" id="1.20.1070.10">
    <property type="entry name" value="Rhodopsin 7-helix transmembrane proteins"/>
    <property type="match status" value="1"/>
</dbReference>
<feature type="transmembrane region" description="Helical" evidence="13">
    <location>
        <begin position="179"/>
        <end position="208"/>
    </location>
</feature>
<evidence type="ECO:0000256" key="4">
    <source>
        <dbReference type="ARBA" id="ARBA00022475"/>
    </source>
</evidence>
<dbReference type="InterPro" id="IPR004072">
    <property type="entry name" value="Vmron_rcpt_1"/>
</dbReference>
<evidence type="ECO:0000256" key="1">
    <source>
        <dbReference type="ARBA" id="ARBA00003878"/>
    </source>
</evidence>
<keyword evidence="8 13" id="KW-0297">G-protein coupled receptor</keyword>
<keyword evidence="11" id="KW-0325">Glycoprotein</keyword>